<comment type="caution">
    <text evidence="2">The sequence shown here is derived from an EMBL/GenBank/DDBJ whole genome shotgun (WGS) entry which is preliminary data.</text>
</comment>
<gene>
    <name evidence="2" type="ORF">OO013_05950</name>
</gene>
<evidence type="ECO:0000313" key="2">
    <source>
        <dbReference type="EMBL" id="MCX2743399.1"/>
    </source>
</evidence>
<dbReference type="SUPFAM" id="SSF53448">
    <property type="entry name" value="Nucleotide-diphospho-sugar transferases"/>
    <property type="match status" value="1"/>
</dbReference>
<keyword evidence="3" id="KW-1185">Reference proteome</keyword>
<dbReference type="Gene3D" id="3.90.550.10">
    <property type="entry name" value="Spore Coat Polysaccharide Biosynthesis Protein SpsA, Chain A"/>
    <property type="match status" value="1"/>
</dbReference>
<dbReference type="PANTHER" id="PTHR22916:SF3">
    <property type="entry name" value="UDP-GLCNAC:BETAGAL BETA-1,3-N-ACETYLGLUCOSAMINYLTRANSFERASE-LIKE PROTEIN 1"/>
    <property type="match status" value="1"/>
</dbReference>
<dbReference type="Proteomes" id="UP001209885">
    <property type="component" value="Unassembled WGS sequence"/>
</dbReference>
<dbReference type="CDD" id="cd00761">
    <property type="entry name" value="Glyco_tranf_GTA_type"/>
    <property type="match status" value="1"/>
</dbReference>
<proteinExistence type="predicted"/>
<evidence type="ECO:0000313" key="3">
    <source>
        <dbReference type="Proteomes" id="UP001209885"/>
    </source>
</evidence>
<feature type="domain" description="Glycosyltransferase 2-like" evidence="1">
    <location>
        <begin position="4"/>
        <end position="159"/>
    </location>
</feature>
<name>A0ABT3RNM0_9BACT</name>
<sequence>MLVSIITPFYNSEKFLLESIQSVLNQEYDNWELILVNDGSTDRSKEIALSFIDPRIKYFEQSNRGVASARNVGLKVMSGDYFCFLDADDVFTPNSLASRLKIFKENPDLAFVDGVGIKTDLNLNEIDQFNPSFRGNPFKELVQLTGSCFFGQTWLIKRDPNHTYEFNSELTHSEDLLFFMELSKNGGLYDFTDEKIFFYRTSPKSAMSNLEGLEHGYRFVYNEIKNWPEVSPEDLKIYNYRYRRAMFLAYLRKLQLLNAFSVVIK</sequence>
<dbReference type="PANTHER" id="PTHR22916">
    <property type="entry name" value="GLYCOSYLTRANSFERASE"/>
    <property type="match status" value="1"/>
</dbReference>
<accession>A0ABT3RNM0</accession>
<dbReference type="InterPro" id="IPR001173">
    <property type="entry name" value="Glyco_trans_2-like"/>
</dbReference>
<organism evidence="2 3">
    <name type="scientific">Mangrovivirga halotolerans</name>
    <dbReference type="NCBI Taxonomy" id="2993936"/>
    <lineage>
        <taxon>Bacteria</taxon>
        <taxon>Pseudomonadati</taxon>
        <taxon>Bacteroidota</taxon>
        <taxon>Cytophagia</taxon>
        <taxon>Cytophagales</taxon>
        <taxon>Mangrovivirgaceae</taxon>
        <taxon>Mangrovivirga</taxon>
    </lineage>
</organism>
<protein>
    <submittedName>
        <fullName evidence="2">Glycosyltransferase family 2 protein</fullName>
    </submittedName>
</protein>
<evidence type="ECO:0000259" key="1">
    <source>
        <dbReference type="Pfam" id="PF00535"/>
    </source>
</evidence>
<dbReference type="Pfam" id="PF00535">
    <property type="entry name" value="Glycos_transf_2"/>
    <property type="match status" value="1"/>
</dbReference>
<dbReference type="InterPro" id="IPR029044">
    <property type="entry name" value="Nucleotide-diphossugar_trans"/>
</dbReference>
<dbReference type="RefSeq" id="WP_266055779.1">
    <property type="nucleotide sequence ID" value="NZ_JAPFQN010000003.1"/>
</dbReference>
<reference evidence="2 3" key="1">
    <citation type="submission" date="2022-11" db="EMBL/GenBank/DDBJ databases">
        <title>The characterization of three novel Bacteroidetes species and genomic analysis of their roles in tidal elemental geochemical cycles.</title>
        <authorList>
            <person name="Ma K."/>
        </authorList>
    </citation>
    <scope>NUCLEOTIDE SEQUENCE [LARGE SCALE GENOMIC DNA]</scope>
    <source>
        <strain evidence="2 3">M17</strain>
    </source>
</reference>
<dbReference type="EMBL" id="JAPFQN010000003">
    <property type="protein sequence ID" value="MCX2743399.1"/>
    <property type="molecule type" value="Genomic_DNA"/>
</dbReference>